<dbReference type="RefSeq" id="YP_009055959.1">
    <property type="nucleotide sequence ID" value="NC_024788.1"/>
</dbReference>
<evidence type="ECO:0000313" key="1">
    <source>
        <dbReference type="EMBL" id="AIF72070.1"/>
    </source>
</evidence>
<dbReference type="KEGG" id="vg:20283181"/>
<reference evidence="2" key="1">
    <citation type="submission" date="2014-09" db="EMBL/GenBank/DDBJ databases">
        <title>Genomic characterization and comparison of seven Myoviridae bacteriophage infecting Bacillus thuringiensis.</title>
        <authorList>
            <person name="Sauder A.B."/>
            <person name="McKenzie Q.R."/>
            <person name="Temple L.M."/>
            <person name="Alexis B.K."/>
            <person name="Al-Atrache Z."/>
            <person name="Lewis L.O."/>
            <person name="Loesser-Casey K.E."/>
            <person name="Mitchell K.J."/>
        </authorList>
    </citation>
    <scope>NUCLEOTIDE SEQUENCE [LARGE SCALE GENOMIC DNA]</scope>
</reference>
<organism evidence="1 2">
    <name type="scientific">Bacillus phage Riley</name>
    <dbReference type="NCBI Taxonomy" id="1486662"/>
    <lineage>
        <taxon>Viruses</taxon>
        <taxon>Duplodnaviria</taxon>
        <taxon>Heunggongvirae</taxon>
        <taxon>Uroviricota</taxon>
        <taxon>Caudoviricetes</taxon>
        <taxon>Herelleviridae</taxon>
        <taxon>Bastillevirinae</taxon>
        <taxon>Bequatrovirus</taxon>
        <taxon>Bequatrovirus riley</taxon>
    </lineage>
</organism>
<protein>
    <submittedName>
        <fullName evidence="1">Uncharacterized protein</fullName>
    </submittedName>
</protein>
<dbReference type="Proteomes" id="UP000028561">
    <property type="component" value="Segment"/>
</dbReference>
<name>A0A075M0I3_9CAUD</name>
<reference evidence="1 2" key="2">
    <citation type="journal article" date="2016" name="Virology (Lond)">
        <title>Genomic characterization and comparison of seven Myoviridae bacteriophage infecting Bacillus thuringiensis.</title>
        <authorList>
            <person name="Sauder A.B."/>
            <person name="Quinn M.R."/>
            <person name="Brouillette A."/>
            <person name="Caruso S."/>
            <person name="Cresawn S."/>
            <person name="Erill I."/>
            <person name="Lewis L."/>
            <person name="Loesser-Casey K."/>
            <person name="Pate M."/>
            <person name="Scott C."/>
            <person name="Stockwell S."/>
            <person name="Temple L."/>
        </authorList>
    </citation>
    <scope>NUCLEOTIDE SEQUENCE [LARGE SCALE GENOMIC DNA]</scope>
</reference>
<keyword evidence="2" id="KW-1185">Reference proteome</keyword>
<evidence type="ECO:0000313" key="2">
    <source>
        <dbReference type="Proteomes" id="UP000028561"/>
    </source>
</evidence>
<dbReference type="GeneID" id="20283181"/>
<dbReference type="EMBL" id="KJ489402">
    <property type="protein sequence ID" value="AIF72070.1"/>
    <property type="molecule type" value="Genomic_DNA"/>
</dbReference>
<sequence length="67" mass="7748">MMTMVQAPTPDRPEEKLVKFMTDNSFSKADIYEALNNVEEAKLTLHNKTWGLTHQSNYVFVKGELMQ</sequence>
<accession>A0A075M0I3</accession>
<proteinExistence type="predicted"/>